<sequence length="133" mass="15197">MMKISELAKSSGINLETIRYYERLGLITPAKRDVNGYRSFNQVQLDELHFIKACRTIGFSLDEIRELLALQANPDNPCQMADALAKAHLNQIDRQIEQCQQIKALLERMVNCHAPDIDHCQIIEGIKKFGNEL</sequence>
<reference evidence="5 6" key="1">
    <citation type="submission" date="2017-02" db="EMBL/GenBank/DDBJ databases">
        <title>Draft genome sequence of Moraxella porci CCUG 54912T type strain.</title>
        <authorList>
            <person name="Salva-Serra F."/>
            <person name="Engstrom-Jakobsson H."/>
            <person name="Thorell K."/>
            <person name="Jaen-Luchoro D."/>
            <person name="Gonzales-Siles L."/>
            <person name="Karlsson R."/>
            <person name="Yazdan S."/>
            <person name="Boulund F."/>
            <person name="Johnning A."/>
            <person name="Engstrand L."/>
            <person name="Kristiansson E."/>
            <person name="Moore E."/>
        </authorList>
    </citation>
    <scope>NUCLEOTIDE SEQUENCE [LARGE SCALE GENOMIC DNA]</scope>
    <source>
        <strain evidence="5 6">CCUG 54912</strain>
    </source>
</reference>
<keyword evidence="2" id="KW-0238">DNA-binding</keyword>
<dbReference type="Gene3D" id="1.10.1660.10">
    <property type="match status" value="1"/>
</dbReference>
<dbReference type="GO" id="GO:0003677">
    <property type="term" value="F:DNA binding"/>
    <property type="evidence" value="ECO:0007669"/>
    <property type="project" value="UniProtKB-KW"/>
</dbReference>
<dbReference type="PRINTS" id="PR00040">
    <property type="entry name" value="HTHMERR"/>
</dbReference>
<protein>
    <submittedName>
        <fullName evidence="5">MerR family transcriptional regulator</fullName>
    </submittedName>
</protein>
<dbReference type="STRING" id="573983.B0681_04000"/>
<evidence type="ECO:0000256" key="2">
    <source>
        <dbReference type="ARBA" id="ARBA00023125"/>
    </source>
</evidence>
<evidence type="ECO:0000256" key="1">
    <source>
        <dbReference type="ARBA" id="ARBA00023015"/>
    </source>
</evidence>
<dbReference type="InterPro" id="IPR047057">
    <property type="entry name" value="MerR_fam"/>
</dbReference>
<feature type="domain" description="HTH merR-type" evidence="4">
    <location>
        <begin position="1"/>
        <end position="70"/>
    </location>
</feature>
<evidence type="ECO:0000256" key="3">
    <source>
        <dbReference type="ARBA" id="ARBA00023163"/>
    </source>
</evidence>
<keyword evidence="3" id="KW-0804">Transcription</keyword>
<dbReference type="InterPro" id="IPR009061">
    <property type="entry name" value="DNA-bd_dom_put_sf"/>
</dbReference>
<dbReference type="Proteomes" id="UP000190683">
    <property type="component" value="Unassembled WGS sequence"/>
</dbReference>
<dbReference type="PANTHER" id="PTHR30204:SF94">
    <property type="entry name" value="HEAVY METAL-DEPENDENT TRANSCRIPTIONAL REGULATOR HI_0293-RELATED"/>
    <property type="match status" value="1"/>
</dbReference>
<organism evidence="5 6">
    <name type="scientific">Moraxella porci DSM 25326</name>
    <dbReference type="NCBI Taxonomy" id="573983"/>
    <lineage>
        <taxon>Bacteria</taxon>
        <taxon>Pseudomonadati</taxon>
        <taxon>Pseudomonadota</taxon>
        <taxon>Gammaproteobacteria</taxon>
        <taxon>Moraxellales</taxon>
        <taxon>Moraxellaceae</taxon>
        <taxon>Moraxella</taxon>
    </lineage>
</organism>
<dbReference type="Pfam" id="PF09278">
    <property type="entry name" value="MerR-DNA-bind"/>
    <property type="match status" value="1"/>
</dbReference>
<name>A0A1T0CU10_9GAMM</name>
<dbReference type="EMBL" id="MUYV01000004">
    <property type="protein sequence ID" value="OOS25850.1"/>
    <property type="molecule type" value="Genomic_DNA"/>
</dbReference>
<keyword evidence="1" id="KW-0805">Transcription regulation</keyword>
<dbReference type="PROSITE" id="PS50937">
    <property type="entry name" value="HTH_MERR_2"/>
    <property type="match status" value="1"/>
</dbReference>
<dbReference type="SMART" id="SM00422">
    <property type="entry name" value="HTH_MERR"/>
    <property type="match status" value="1"/>
</dbReference>
<dbReference type="PROSITE" id="PS00552">
    <property type="entry name" value="HTH_MERR_1"/>
    <property type="match status" value="1"/>
</dbReference>
<dbReference type="AlphaFoldDB" id="A0A1T0CU10"/>
<dbReference type="SUPFAM" id="SSF46955">
    <property type="entry name" value="Putative DNA-binding domain"/>
    <property type="match status" value="1"/>
</dbReference>
<gene>
    <name evidence="5" type="ORF">B0681_04000</name>
</gene>
<evidence type="ECO:0000259" key="4">
    <source>
        <dbReference type="PROSITE" id="PS50937"/>
    </source>
</evidence>
<proteinExistence type="predicted"/>
<evidence type="ECO:0000313" key="6">
    <source>
        <dbReference type="Proteomes" id="UP000190683"/>
    </source>
</evidence>
<dbReference type="Pfam" id="PF00376">
    <property type="entry name" value="MerR"/>
    <property type="match status" value="1"/>
</dbReference>
<dbReference type="InterPro" id="IPR000551">
    <property type="entry name" value="MerR-type_HTH_dom"/>
</dbReference>
<dbReference type="InterPro" id="IPR015358">
    <property type="entry name" value="Tscrpt_reg_MerR_DNA-bd"/>
</dbReference>
<keyword evidence="6" id="KW-1185">Reference proteome</keyword>
<evidence type="ECO:0000313" key="5">
    <source>
        <dbReference type="EMBL" id="OOS25850.1"/>
    </source>
</evidence>
<accession>A0A1T0CU10</accession>
<dbReference type="PANTHER" id="PTHR30204">
    <property type="entry name" value="REDOX-CYCLING DRUG-SENSING TRANSCRIPTIONAL ACTIVATOR SOXR"/>
    <property type="match status" value="1"/>
</dbReference>
<comment type="caution">
    <text evidence="5">The sequence shown here is derived from an EMBL/GenBank/DDBJ whole genome shotgun (WGS) entry which is preliminary data.</text>
</comment>
<dbReference type="GO" id="GO:0003700">
    <property type="term" value="F:DNA-binding transcription factor activity"/>
    <property type="evidence" value="ECO:0007669"/>
    <property type="project" value="InterPro"/>
</dbReference>